<keyword evidence="1" id="KW-0032">Aminotransferase</keyword>
<proteinExistence type="predicted"/>
<accession>A0A6G2DA20</accession>
<organism evidence="1 2">
    <name type="scientific">Streptococcus pneumoniae</name>
    <dbReference type="NCBI Taxonomy" id="1313"/>
    <lineage>
        <taxon>Bacteria</taxon>
        <taxon>Bacillati</taxon>
        <taxon>Bacillota</taxon>
        <taxon>Bacilli</taxon>
        <taxon>Lactobacillales</taxon>
        <taxon>Streptococcaceae</taxon>
        <taxon>Streptococcus</taxon>
    </lineage>
</organism>
<keyword evidence="1" id="KW-0808">Transferase</keyword>
<dbReference type="Proteomes" id="UP000483094">
    <property type="component" value="Unassembled WGS sequence"/>
</dbReference>
<sequence>YIDSQLFEKNRLARLTNHESYQKQIEERITKTPCPLPHYPLHDGLLLDLRQYPKIASLKHSQLGLDFFEEAYLSTCPYQFAKVSLDNLENVLNYLKAELE</sequence>
<name>A0A6G2DA20_STREE</name>
<evidence type="ECO:0000313" key="2">
    <source>
        <dbReference type="Proteomes" id="UP000483094"/>
    </source>
</evidence>
<protein>
    <submittedName>
        <fullName evidence="1">PLP-dependent aminotransferase family protein</fullName>
    </submittedName>
</protein>
<feature type="non-terminal residue" evidence="1">
    <location>
        <position position="1"/>
    </location>
</feature>
<dbReference type="AlphaFoldDB" id="A0A6G2DA20"/>
<gene>
    <name evidence="1" type="ORF">GM540_02195</name>
</gene>
<dbReference type="EMBL" id="WNHQ01000103">
    <property type="protein sequence ID" value="MTV72841.1"/>
    <property type="molecule type" value="Genomic_DNA"/>
</dbReference>
<evidence type="ECO:0000313" key="1">
    <source>
        <dbReference type="EMBL" id="MTV72841.1"/>
    </source>
</evidence>
<comment type="caution">
    <text evidence="1">The sequence shown here is derived from an EMBL/GenBank/DDBJ whole genome shotgun (WGS) entry which is preliminary data.</text>
</comment>
<dbReference type="GO" id="GO:0008483">
    <property type="term" value="F:transaminase activity"/>
    <property type="evidence" value="ECO:0007669"/>
    <property type="project" value="UniProtKB-KW"/>
</dbReference>
<reference evidence="1 2" key="1">
    <citation type="submission" date="2019-11" db="EMBL/GenBank/DDBJ databases">
        <title>Growth characteristics of pneumococcus vary with the chemical composition of the capsule and with environmental conditions.</title>
        <authorList>
            <person name="Tothpal A."/>
            <person name="Desobry K."/>
            <person name="Joshi S."/>
            <person name="Wyllie A.L."/>
            <person name="Weinberger D.M."/>
        </authorList>
    </citation>
    <scope>NUCLEOTIDE SEQUENCE [LARGE SCALE GENOMIC DNA]</scope>
    <source>
        <strain evidence="2">pnumococcus19F</strain>
    </source>
</reference>